<dbReference type="PANTHER" id="PTHR12526:SF638">
    <property type="entry name" value="SPORE COAT PROTEIN SA"/>
    <property type="match status" value="1"/>
</dbReference>
<sequence length="418" mass="46576">MRILHIIHSIDPRSGGPSHALRGLVQEQVRRGHQVSILTTNAQSAEPWMPDDQFRERMNNDPAFSGAELFIARGYGRTRPVARFTWTPQAYRWLRRRLADLDARPDIVHIHGVFSHLTTFAPRLARRFGVPYIMRPAGTFAPRCMALGRTAMKRWFTTLFVAKDLRLAAAVQATTPAEKDELREQFGLNNVVVIPHGVAGVKDAQTDAPAARRALNIPERAKVLLYLSRLTPKKRPDWVIQAASKLLSEYPDLFTIFAGPDAGAESQLAAAIASSGLNGQVKRFGFVTGDQKRQLFEAADVLVLPSQSENFGVVVVEAMAHRLPVVVTPGVASHIYVDASGCGLTVEDSVDALTDGIKKILQADKTELGQRGREYVRQHLTWIVVSEKISEVYAAIIRNQRTRRRNRSVNQQIRLTTK</sequence>
<accession>A0A286RG84</accession>
<evidence type="ECO:0000313" key="4">
    <source>
        <dbReference type="Proteomes" id="UP000215086"/>
    </source>
</evidence>
<keyword evidence="4" id="KW-1185">Reference proteome</keyword>
<dbReference type="Gene3D" id="3.40.50.2000">
    <property type="entry name" value="Glycogen Phosphorylase B"/>
    <property type="match status" value="2"/>
</dbReference>
<protein>
    <submittedName>
        <fullName evidence="3">Glycosyltransferase MshA involved in mycothiol biosynthesis</fullName>
    </submittedName>
</protein>
<dbReference type="EMBL" id="CP018477">
    <property type="protein sequence ID" value="ASV74964.1"/>
    <property type="molecule type" value="Genomic_DNA"/>
</dbReference>
<dbReference type="AlphaFoldDB" id="A0A286RG84"/>
<dbReference type="Pfam" id="PF00534">
    <property type="entry name" value="Glycos_transf_1"/>
    <property type="match status" value="1"/>
</dbReference>
<dbReference type="Proteomes" id="UP000215086">
    <property type="component" value="Chromosome"/>
</dbReference>
<dbReference type="InterPro" id="IPR028098">
    <property type="entry name" value="Glyco_trans_4-like_N"/>
</dbReference>
<dbReference type="InterPro" id="IPR001296">
    <property type="entry name" value="Glyco_trans_1"/>
</dbReference>
<dbReference type="Pfam" id="PF13579">
    <property type="entry name" value="Glyco_trans_4_4"/>
    <property type="match status" value="1"/>
</dbReference>
<evidence type="ECO:0000259" key="2">
    <source>
        <dbReference type="Pfam" id="PF13579"/>
    </source>
</evidence>
<keyword evidence="3" id="KW-0808">Transferase</keyword>
<name>A0A286RG84_9BACT</name>
<dbReference type="SUPFAM" id="SSF53756">
    <property type="entry name" value="UDP-Glycosyltransferase/glycogen phosphorylase"/>
    <property type="match status" value="1"/>
</dbReference>
<proteinExistence type="predicted"/>
<evidence type="ECO:0000259" key="1">
    <source>
        <dbReference type="Pfam" id="PF00534"/>
    </source>
</evidence>
<organism evidence="3 4">
    <name type="scientific">Thermogutta terrifontis</name>
    <dbReference type="NCBI Taxonomy" id="1331910"/>
    <lineage>
        <taxon>Bacteria</taxon>
        <taxon>Pseudomonadati</taxon>
        <taxon>Planctomycetota</taxon>
        <taxon>Planctomycetia</taxon>
        <taxon>Pirellulales</taxon>
        <taxon>Thermoguttaceae</taxon>
        <taxon>Thermogutta</taxon>
    </lineage>
</organism>
<feature type="domain" description="Glycosyltransferase subfamily 4-like N-terminal" evidence="2">
    <location>
        <begin position="15"/>
        <end position="197"/>
    </location>
</feature>
<dbReference type="GO" id="GO:0016757">
    <property type="term" value="F:glycosyltransferase activity"/>
    <property type="evidence" value="ECO:0007669"/>
    <property type="project" value="InterPro"/>
</dbReference>
<feature type="domain" description="Glycosyl transferase family 1" evidence="1">
    <location>
        <begin position="210"/>
        <end position="374"/>
    </location>
</feature>
<dbReference type="PANTHER" id="PTHR12526">
    <property type="entry name" value="GLYCOSYLTRANSFERASE"/>
    <property type="match status" value="1"/>
</dbReference>
<dbReference type="OrthoDB" id="232381at2"/>
<reference evidence="3 4" key="1">
    <citation type="journal article" name="Front. Microbiol.">
        <title>Sugar Metabolism of the First Thermophilic Planctomycete Thermogutta terrifontis: Comparative Genomic and Transcriptomic Approaches.</title>
        <authorList>
            <person name="Elcheninov A.G."/>
            <person name="Menzel P."/>
            <person name="Gudbergsdottir S.R."/>
            <person name="Slesarev A.I."/>
            <person name="Kadnikov V.V."/>
            <person name="Krogh A."/>
            <person name="Bonch-Osmolovskaya E.A."/>
            <person name="Peng X."/>
            <person name="Kublanov I.V."/>
        </authorList>
    </citation>
    <scope>NUCLEOTIDE SEQUENCE [LARGE SCALE GENOMIC DNA]</scope>
    <source>
        <strain evidence="3 4">R1</strain>
    </source>
</reference>
<evidence type="ECO:0000313" key="3">
    <source>
        <dbReference type="EMBL" id="ASV74964.1"/>
    </source>
</evidence>
<gene>
    <name evidence="3" type="ORF">THTE_2362</name>
</gene>
<dbReference type="KEGG" id="ttf:THTE_2362"/>
<dbReference type="RefSeq" id="WP_095415152.1">
    <property type="nucleotide sequence ID" value="NZ_CP018477.1"/>
</dbReference>